<feature type="region of interest" description="Disordered" evidence="1">
    <location>
        <begin position="259"/>
        <end position="344"/>
    </location>
</feature>
<feature type="compositionally biased region" description="Basic and acidic residues" evidence="1">
    <location>
        <begin position="164"/>
        <end position="183"/>
    </location>
</feature>
<feature type="compositionally biased region" description="Low complexity" evidence="1">
    <location>
        <begin position="184"/>
        <end position="193"/>
    </location>
</feature>
<dbReference type="STRING" id="1437608.GCA_000771645_02148"/>
<feature type="region of interest" description="Disordered" evidence="1">
    <location>
        <begin position="164"/>
        <end position="199"/>
    </location>
</feature>
<evidence type="ECO:0000313" key="3">
    <source>
        <dbReference type="Proteomes" id="UP000029108"/>
    </source>
</evidence>
<feature type="region of interest" description="Disordered" evidence="1">
    <location>
        <begin position="99"/>
        <end position="144"/>
    </location>
</feature>
<dbReference type="RefSeq" id="WP_156103687.1">
    <property type="nucleotide sequence ID" value="NZ_JGYN01000019.1"/>
</dbReference>
<feature type="compositionally biased region" description="Basic residues" evidence="1">
    <location>
        <begin position="316"/>
        <end position="330"/>
    </location>
</feature>
<protein>
    <submittedName>
        <fullName evidence="2">Cryptic prophage protein</fullName>
    </submittedName>
</protein>
<name>A0A086ZTU0_9BIFI</name>
<dbReference type="eggNOG" id="ENOG502ZEBI">
    <property type="taxonomic scope" value="Bacteria"/>
</dbReference>
<organism evidence="2 3">
    <name type="scientific">Bifidobacterium biavatii DSM 23969</name>
    <dbReference type="NCBI Taxonomy" id="1437608"/>
    <lineage>
        <taxon>Bacteria</taxon>
        <taxon>Bacillati</taxon>
        <taxon>Actinomycetota</taxon>
        <taxon>Actinomycetes</taxon>
        <taxon>Bifidobacteriales</taxon>
        <taxon>Bifidobacteriaceae</taxon>
        <taxon>Bifidobacterium</taxon>
    </lineage>
</organism>
<dbReference type="AlphaFoldDB" id="A0A086ZTU0"/>
<sequence>MSNKAMQWAMYEAPTDLDPIEFKLLMIIADNVDSDGRGFGKSIDTIIELFRTPISRRTIIDRLGRLRAKGVIRYGDQRLLAYLPANRRPKVYDLAIDTTTEPEPVAPSAASNASDTESRGAAYAPQNDDDDSTADPTPVRGAADVQQGCNRGAAGVHAYVHTNQHESYESLESRESTRARNEKTTTTTSSADDGAGDDVEDPVTRLLALTPDPTHLQIATQTGQDAAYELAKYQDACLANGRIPKDPAAGFRNWLRRATNHPTTTTPPPTPRHAHDPRPATQRQHRQDPRQQHHPQQPPAHPRNPRPMAAKPQTSARRRARPGRSGRHGRQRDPPQPRRPAGRGLLMGGIVQATIDWHTASPTQLDGRRCIITTTNGTIIDGHLKAHPPTNSTYATTRFTLDDTEQHLQGFHILSIDARHHTRILQPHIRTLTITEGVKPMSIIDQEITRQHDNDPTYLDSDLQNAWAQGYKACSRRTPTDQEIEVAARRLHELDCTRNGLLLDTDAAWNTMLPGNKAIYRLTAKTIITTAQQTALQ</sequence>
<dbReference type="EMBL" id="JGYN01000019">
    <property type="protein sequence ID" value="KFI49940.1"/>
    <property type="molecule type" value="Genomic_DNA"/>
</dbReference>
<evidence type="ECO:0000256" key="1">
    <source>
        <dbReference type="SAM" id="MobiDB-lite"/>
    </source>
</evidence>
<accession>A0A086ZTU0</accession>
<dbReference type="Proteomes" id="UP000029108">
    <property type="component" value="Unassembled WGS sequence"/>
</dbReference>
<evidence type="ECO:0000313" key="2">
    <source>
        <dbReference type="EMBL" id="KFI49940.1"/>
    </source>
</evidence>
<gene>
    <name evidence="2" type="ORF">BBIA_1862</name>
</gene>
<comment type="caution">
    <text evidence="2">The sequence shown here is derived from an EMBL/GenBank/DDBJ whole genome shotgun (WGS) entry which is preliminary data.</text>
</comment>
<proteinExistence type="predicted"/>
<keyword evidence="3" id="KW-1185">Reference proteome</keyword>
<reference evidence="2 3" key="1">
    <citation type="submission" date="2014-03" db="EMBL/GenBank/DDBJ databases">
        <title>Genomics of Bifidobacteria.</title>
        <authorList>
            <person name="Ventura M."/>
            <person name="Milani C."/>
            <person name="Lugli G.A."/>
        </authorList>
    </citation>
    <scope>NUCLEOTIDE SEQUENCE [LARGE SCALE GENOMIC DNA]</scope>
    <source>
        <strain evidence="2 3">DSM 23969</strain>
    </source>
</reference>